<gene>
    <name evidence="1" type="ORF">SAMN05216174_12173</name>
</gene>
<dbReference type="AlphaFoldDB" id="A0A1G6YG32"/>
<keyword evidence="2" id="KW-1185">Reference proteome</keyword>
<accession>A0A1G6YG32</accession>
<evidence type="ECO:0000313" key="1">
    <source>
        <dbReference type="EMBL" id="SDD89328.1"/>
    </source>
</evidence>
<dbReference type="OrthoDB" id="332209at2"/>
<dbReference type="STRING" id="1271860.SAMN05216174_12173"/>
<name>A0A1G6YG32_9PSEU</name>
<evidence type="ECO:0000313" key="2">
    <source>
        <dbReference type="Proteomes" id="UP000199501"/>
    </source>
</evidence>
<protein>
    <submittedName>
        <fullName evidence="1">Uncharacterized protein</fullName>
    </submittedName>
</protein>
<reference evidence="2" key="1">
    <citation type="submission" date="2016-10" db="EMBL/GenBank/DDBJ databases">
        <authorList>
            <person name="Varghese N."/>
            <person name="Submissions S."/>
        </authorList>
    </citation>
    <scope>NUCLEOTIDE SEQUENCE [LARGE SCALE GENOMIC DNA]</scope>
    <source>
        <strain evidence="2">IBRC-M 10403</strain>
    </source>
</reference>
<proteinExistence type="predicted"/>
<dbReference type="EMBL" id="FMZZ01000021">
    <property type="protein sequence ID" value="SDD89328.1"/>
    <property type="molecule type" value="Genomic_DNA"/>
</dbReference>
<organism evidence="1 2">
    <name type="scientific">Actinokineospora iranica</name>
    <dbReference type="NCBI Taxonomy" id="1271860"/>
    <lineage>
        <taxon>Bacteria</taxon>
        <taxon>Bacillati</taxon>
        <taxon>Actinomycetota</taxon>
        <taxon>Actinomycetes</taxon>
        <taxon>Pseudonocardiales</taxon>
        <taxon>Pseudonocardiaceae</taxon>
        <taxon>Actinokineospora</taxon>
    </lineage>
</organism>
<sequence length="74" mass="7652">MAVSVDLAKQLDKAYEGLTVAEVLDAPVAALAGVSEGDAEKLAAAFNIKTVRDLGTSKYFKLAAALVDLDQAAK</sequence>
<dbReference type="RefSeq" id="WP_091457124.1">
    <property type="nucleotide sequence ID" value="NZ_FMZZ01000021.1"/>
</dbReference>
<dbReference type="Proteomes" id="UP000199501">
    <property type="component" value="Unassembled WGS sequence"/>
</dbReference>